<dbReference type="InParanoid" id="J4G9I4"/>
<evidence type="ECO:0000256" key="4">
    <source>
        <dbReference type="ARBA" id="ARBA00022692"/>
    </source>
</evidence>
<feature type="transmembrane region" description="Helical" evidence="11">
    <location>
        <begin position="56"/>
        <end position="80"/>
    </location>
</feature>
<evidence type="ECO:0000256" key="10">
    <source>
        <dbReference type="RuleBase" id="RU000488"/>
    </source>
</evidence>
<keyword evidence="3 10" id="KW-0813">Transport</keyword>
<evidence type="ECO:0000313" key="12">
    <source>
        <dbReference type="EMBL" id="CCM03343.1"/>
    </source>
</evidence>
<dbReference type="Gene3D" id="1.50.40.10">
    <property type="entry name" value="Mitochondrial carrier domain"/>
    <property type="match status" value="1"/>
</dbReference>
<dbReference type="SUPFAM" id="SSF103506">
    <property type="entry name" value="Mitochondrial carrier"/>
    <property type="match status" value="1"/>
</dbReference>
<evidence type="ECO:0008006" key="14">
    <source>
        <dbReference type="Google" id="ProtNLM"/>
    </source>
</evidence>
<evidence type="ECO:0000256" key="3">
    <source>
        <dbReference type="ARBA" id="ARBA00022448"/>
    </source>
</evidence>
<keyword evidence="8" id="KW-0576">Peroxisome</keyword>
<dbReference type="GO" id="GO:0015228">
    <property type="term" value="F:coenzyme A transmembrane transporter activity"/>
    <property type="evidence" value="ECO:0007669"/>
    <property type="project" value="TreeGrafter"/>
</dbReference>
<dbReference type="GO" id="GO:0015217">
    <property type="term" value="F:ADP transmembrane transporter activity"/>
    <property type="evidence" value="ECO:0007669"/>
    <property type="project" value="TreeGrafter"/>
</dbReference>
<dbReference type="GO" id="GO:0044610">
    <property type="term" value="F:FMN transmembrane transporter activity"/>
    <property type="evidence" value="ECO:0007669"/>
    <property type="project" value="TreeGrafter"/>
</dbReference>
<feature type="transmembrane region" description="Helical" evidence="11">
    <location>
        <begin position="6"/>
        <end position="35"/>
    </location>
</feature>
<dbReference type="EMBL" id="HE797111">
    <property type="protein sequence ID" value="CCM03343.1"/>
    <property type="molecule type" value="Genomic_DNA"/>
</dbReference>
<proteinExistence type="inferred from homology"/>
<comment type="similarity">
    <text evidence="2 10">Belongs to the mitochondrial carrier (TC 2.A.29) family.</text>
</comment>
<evidence type="ECO:0000256" key="2">
    <source>
        <dbReference type="ARBA" id="ARBA00006375"/>
    </source>
</evidence>
<keyword evidence="6 11" id="KW-1133">Transmembrane helix</keyword>
<comment type="subcellular location">
    <subcellularLocation>
        <location evidence="1">Peroxisome membrane</location>
        <topology evidence="1">Multi-pass membrane protein</topology>
    </subcellularLocation>
</comment>
<dbReference type="InterPro" id="IPR052217">
    <property type="entry name" value="Mito/Peroxisomal_Carrier"/>
</dbReference>
<sequence>MLSDSTIHAVAGAAGGILAMSATYPLIFLSTRAAVETKEHKSTYEAILDIIRREGFFGLYSGLNSSLLGIAVTNGVYYYFYERSRGAIVGSMRGGKGMTTVESMLAGLIAGSATTIISNPIWVVQTSQAVGSLHRSPAADSSGSRVKLGIIETIQHILRKDGIGAFWRGIGPALVLVINPVLQYTVFEQLKNILVRRRTAQLRAVGPAAAVVAVLTDWDYFFLGALSKLVATSSTYPYIVIKSRLHAGHANALKYKSSLDGLLTIVKEEGVEGLYRGVASKLLQSVLTAAFLFMCQRRLYEITKQAVKPVFSR</sequence>
<dbReference type="STRING" id="599839.J4G9I4"/>
<gene>
    <name evidence="12" type="ORF">FIBRA_05472</name>
</gene>
<dbReference type="InterPro" id="IPR018108">
    <property type="entry name" value="MCP_transmembrane"/>
</dbReference>
<keyword evidence="13" id="KW-1185">Reference proteome</keyword>
<organism evidence="12 13">
    <name type="scientific">Fibroporia radiculosa</name>
    <dbReference type="NCBI Taxonomy" id="599839"/>
    <lineage>
        <taxon>Eukaryota</taxon>
        <taxon>Fungi</taxon>
        <taxon>Dikarya</taxon>
        <taxon>Basidiomycota</taxon>
        <taxon>Agaricomycotina</taxon>
        <taxon>Agaricomycetes</taxon>
        <taxon>Polyporales</taxon>
        <taxon>Fibroporiaceae</taxon>
        <taxon>Fibroporia</taxon>
    </lineage>
</organism>
<evidence type="ECO:0000313" key="13">
    <source>
        <dbReference type="Proteomes" id="UP000006352"/>
    </source>
</evidence>
<dbReference type="GO" id="GO:0005778">
    <property type="term" value="C:peroxisomal membrane"/>
    <property type="evidence" value="ECO:0007669"/>
    <property type="project" value="UniProtKB-SubCell"/>
</dbReference>
<dbReference type="HOGENOM" id="CLU_015166_6_3_1"/>
<keyword evidence="5" id="KW-0677">Repeat</keyword>
<dbReference type="GO" id="GO:0080122">
    <property type="term" value="F:AMP transmembrane transporter activity"/>
    <property type="evidence" value="ECO:0007669"/>
    <property type="project" value="TreeGrafter"/>
</dbReference>
<evidence type="ECO:0000256" key="6">
    <source>
        <dbReference type="ARBA" id="ARBA00022989"/>
    </source>
</evidence>
<protein>
    <recommendedName>
        <fullName evidence="14">Peroxisomal membrane protein PMP47B</fullName>
    </recommendedName>
</protein>
<dbReference type="Proteomes" id="UP000006352">
    <property type="component" value="Unassembled WGS sequence"/>
</dbReference>
<feature type="repeat" description="Solcar" evidence="9">
    <location>
        <begin position="3"/>
        <end position="87"/>
    </location>
</feature>
<dbReference type="GO" id="GO:0051724">
    <property type="term" value="F:NAD transmembrane transporter activity"/>
    <property type="evidence" value="ECO:0007669"/>
    <property type="project" value="TreeGrafter"/>
</dbReference>
<dbReference type="PROSITE" id="PS50920">
    <property type="entry name" value="SOLCAR"/>
    <property type="match status" value="3"/>
</dbReference>
<evidence type="ECO:0000256" key="1">
    <source>
        <dbReference type="ARBA" id="ARBA00004585"/>
    </source>
</evidence>
<keyword evidence="4 9" id="KW-0812">Transmembrane</keyword>
<keyword evidence="7 9" id="KW-0472">Membrane</keyword>
<dbReference type="PANTHER" id="PTHR45939">
    <property type="entry name" value="PEROXISOMAL MEMBRANE PROTEIN PMP34-RELATED"/>
    <property type="match status" value="1"/>
</dbReference>
<dbReference type="RefSeq" id="XP_012182626.1">
    <property type="nucleotide sequence ID" value="XM_012327236.1"/>
</dbReference>
<dbReference type="Pfam" id="PF00153">
    <property type="entry name" value="Mito_carr"/>
    <property type="match status" value="3"/>
</dbReference>
<dbReference type="InterPro" id="IPR023395">
    <property type="entry name" value="MCP_dom_sf"/>
</dbReference>
<name>J4G9I4_9APHY</name>
<evidence type="ECO:0000256" key="8">
    <source>
        <dbReference type="ARBA" id="ARBA00023140"/>
    </source>
</evidence>
<evidence type="ECO:0000256" key="9">
    <source>
        <dbReference type="PROSITE-ProRule" id="PRU00282"/>
    </source>
</evidence>
<accession>J4G9I4</accession>
<evidence type="ECO:0000256" key="7">
    <source>
        <dbReference type="ARBA" id="ARBA00023136"/>
    </source>
</evidence>
<dbReference type="PANTHER" id="PTHR45939:SF5">
    <property type="entry name" value="PEROXISOMAL MEMBRANE PROTEIN PMP34"/>
    <property type="match status" value="1"/>
</dbReference>
<dbReference type="GO" id="GO:0005347">
    <property type="term" value="F:ATP transmembrane transporter activity"/>
    <property type="evidence" value="ECO:0007669"/>
    <property type="project" value="TreeGrafter"/>
</dbReference>
<dbReference type="GeneID" id="24098254"/>
<dbReference type="OrthoDB" id="2019556at2759"/>
<dbReference type="AlphaFoldDB" id="J4G9I4"/>
<feature type="repeat" description="Solcar" evidence="9">
    <location>
        <begin position="219"/>
        <end position="302"/>
    </location>
</feature>
<evidence type="ECO:0000256" key="11">
    <source>
        <dbReference type="SAM" id="Phobius"/>
    </source>
</evidence>
<dbReference type="GO" id="GO:0015230">
    <property type="term" value="F:FAD transmembrane transporter activity"/>
    <property type="evidence" value="ECO:0007669"/>
    <property type="project" value="TreeGrafter"/>
</dbReference>
<feature type="repeat" description="Solcar" evidence="9">
    <location>
        <begin position="98"/>
        <end position="193"/>
    </location>
</feature>
<reference evidence="12 13" key="1">
    <citation type="journal article" date="2012" name="Appl. Environ. Microbiol.">
        <title>Short-read sequencing for genomic analysis of the brown rot fungus Fibroporia radiculosa.</title>
        <authorList>
            <person name="Tang J.D."/>
            <person name="Perkins A.D."/>
            <person name="Sonstegard T.S."/>
            <person name="Schroeder S.G."/>
            <person name="Burgess S.C."/>
            <person name="Diehl S.V."/>
        </authorList>
    </citation>
    <scope>NUCLEOTIDE SEQUENCE [LARGE SCALE GENOMIC DNA]</scope>
    <source>
        <strain evidence="12 13">TFFH 294</strain>
    </source>
</reference>
<evidence type="ECO:0000256" key="5">
    <source>
        <dbReference type="ARBA" id="ARBA00022737"/>
    </source>
</evidence>